<dbReference type="Pfam" id="PF04552">
    <property type="entry name" value="Sigma54_DBD"/>
    <property type="match status" value="1"/>
</dbReference>
<evidence type="ECO:0000256" key="4">
    <source>
        <dbReference type="ARBA" id="ARBA00022695"/>
    </source>
</evidence>
<evidence type="ECO:0000256" key="7">
    <source>
        <dbReference type="ARBA" id="ARBA00023125"/>
    </source>
</evidence>
<keyword evidence="5" id="KW-0805">Transcription regulation</keyword>
<feature type="domain" description="RNA polymerase sigma factor 54 core-binding" evidence="11">
    <location>
        <begin position="151"/>
        <end position="344"/>
    </location>
</feature>
<dbReference type="InterPro" id="IPR038709">
    <property type="entry name" value="RpoN_core-bd_sf"/>
</dbReference>
<keyword evidence="8" id="KW-0804">Transcription</keyword>
<dbReference type="GO" id="GO:0006352">
    <property type="term" value="P:DNA-templated transcription initiation"/>
    <property type="evidence" value="ECO:0007669"/>
    <property type="project" value="InterPro"/>
</dbReference>
<dbReference type="Gene3D" id="1.10.10.1330">
    <property type="entry name" value="RNA polymerase sigma-54 factor, core-binding domain"/>
    <property type="match status" value="1"/>
</dbReference>
<feature type="compositionally biased region" description="Acidic residues" evidence="9">
    <location>
        <begin position="114"/>
        <end position="129"/>
    </location>
</feature>
<dbReference type="GO" id="GO:0003677">
    <property type="term" value="F:DNA binding"/>
    <property type="evidence" value="ECO:0007669"/>
    <property type="project" value="UniProtKB-KW"/>
</dbReference>
<dbReference type="GO" id="GO:0000428">
    <property type="term" value="C:DNA-directed RNA polymerase complex"/>
    <property type="evidence" value="ECO:0007669"/>
    <property type="project" value="UniProtKB-KW"/>
</dbReference>
<dbReference type="GO" id="GO:0001216">
    <property type="term" value="F:DNA-binding transcription activator activity"/>
    <property type="evidence" value="ECO:0007669"/>
    <property type="project" value="InterPro"/>
</dbReference>
<dbReference type="PIRSF" id="PIRSF000774">
    <property type="entry name" value="RpoN"/>
    <property type="match status" value="1"/>
</dbReference>
<keyword evidence="13" id="KW-1185">Reference proteome</keyword>
<dbReference type="NCBIfam" id="TIGR02395">
    <property type="entry name" value="rpoN_sigma"/>
    <property type="match status" value="1"/>
</dbReference>
<dbReference type="GO" id="GO:0016779">
    <property type="term" value="F:nucleotidyltransferase activity"/>
    <property type="evidence" value="ECO:0007669"/>
    <property type="project" value="UniProtKB-KW"/>
</dbReference>
<feature type="domain" description="RNA polymerase sigma factor 54 DNA-binding" evidence="10">
    <location>
        <begin position="366"/>
        <end position="524"/>
    </location>
</feature>
<keyword evidence="7" id="KW-0238">DNA-binding</keyword>
<dbReference type="InterPro" id="IPR007634">
    <property type="entry name" value="RNA_pol_sigma_54_DNA-bd"/>
</dbReference>
<dbReference type="PROSITE" id="PS50044">
    <property type="entry name" value="SIGMA54_3"/>
    <property type="match status" value="1"/>
</dbReference>
<dbReference type="GO" id="GO:0016987">
    <property type="term" value="F:sigma factor activity"/>
    <property type="evidence" value="ECO:0007669"/>
    <property type="project" value="UniProtKB-KW"/>
</dbReference>
<accession>A0A238YTR7</accession>
<feature type="compositionally biased region" description="Basic and acidic residues" evidence="9">
    <location>
        <begin position="100"/>
        <end position="113"/>
    </location>
</feature>
<proteinExistence type="inferred from homology"/>
<evidence type="ECO:0000313" key="12">
    <source>
        <dbReference type="EMBL" id="SNR74537.1"/>
    </source>
</evidence>
<evidence type="ECO:0000256" key="9">
    <source>
        <dbReference type="SAM" id="MobiDB-lite"/>
    </source>
</evidence>
<keyword evidence="3" id="KW-0808">Transferase</keyword>
<evidence type="ECO:0000256" key="6">
    <source>
        <dbReference type="ARBA" id="ARBA00023082"/>
    </source>
</evidence>
<reference evidence="13" key="1">
    <citation type="submission" date="2017-06" db="EMBL/GenBank/DDBJ databases">
        <authorList>
            <person name="Varghese N."/>
            <person name="Submissions S."/>
        </authorList>
    </citation>
    <scope>NUCLEOTIDE SEQUENCE [LARGE SCALE GENOMIC DNA]</scope>
    <source>
        <strain evidence="13">DSM 28041</strain>
    </source>
</reference>
<dbReference type="RefSeq" id="WP_045687185.1">
    <property type="nucleotide sequence ID" value="NZ_FZNS01000006.1"/>
</dbReference>
<dbReference type="InterPro" id="IPR000394">
    <property type="entry name" value="RNA_pol_sigma_54"/>
</dbReference>
<gene>
    <name evidence="12" type="ORF">SAMN06269173_10691</name>
</gene>
<organism evidence="12 13">
    <name type="scientific">Hymenobacter mucosus</name>
    <dbReference type="NCBI Taxonomy" id="1411120"/>
    <lineage>
        <taxon>Bacteria</taxon>
        <taxon>Pseudomonadati</taxon>
        <taxon>Bacteroidota</taxon>
        <taxon>Cytophagia</taxon>
        <taxon>Cytophagales</taxon>
        <taxon>Hymenobacteraceae</taxon>
        <taxon>Hymenobacter</taxon>
    </lineage>
</organism>
<dbReference type="EMBL" id="FZNS01000006">
    <property type="protein sequence ID" value="SNR74537.1"/>
    <property type="molecule type" value="Genomic_DNA"/>
</dbReference>
<protein>
    <submittedName>
        <fullName evidence="12">RNA polymerase, sigma 54 subunit, RpoN/SigL</fullName>
    </submittedName>
</protein>
<comment type="similarity">
    <text evidence="1">Belongs to the sigma-54 factor family.</text>
</comment>
<dbReference type="Pfam" id="PF04963">
    <property type="entry name" value="Sigma54_CBD"/>
    <property type="match status" value="1"/>
</dbReference>
<name>A0A238YTR7_9BACT</name>
<feature type="compositionally biased region" description="Acidic residues" evidence="9">
    <location>
        <begin position="47"/>
        <end position="97"/>
    </location>
</feature>
<keyword evidence="2" id="KW-0240">DNA-directed RNA polymerase</keyword>
<dbReference type="Gene3D" id="1.10.10.60">
    <property type="entry name" value="Homeodomain-like"/>
    <property type="match status" value="1"/>
</dbReference>
<dbReference type="InterPro" id="IPR007046">
    <property type="entry name" value="RNA_pol_sigma_54_core-bd"/>
</dbReference>
<evidence type="ECO:0000256" key="3">
    <source>
        <dbReference type="ARBA" id="ARBA00022679"/>
    </source>
</evidence>
<dbReference type="PANTHER" id="PTHR32248:SF4">
    <property type="entry name" value="RNA POLYMERASE SIGMA-54 FACTOR"/>
    <property type="match status" value="1"/>
</dbReference>
<dbReference type="Pfam" id="PF00309">
    <property type="entry name" value="Sigma54_AID"/>
    <property type="match status" value="1"/>
</dbReference>
<dbReference type="PROSITE" id="PS00718">
    <property type="entry name" value="SIGMA54_2"/>
    <property type="match status" value="1"/>
</dbReference>
<feature type="region of interest" description="Disordered" evidence="9">
    <location>
        <begin position="39"/>
        <end position="150"/>
    </location>
</feature>
<evidence type="ECO:0000313" key="13">
    <source>
        <dbReference type="Proteomes" id="UP000198310"/>
    </source>
</evidence>
<evidence type="ECO:0000256" key="2">
    <source>
        <dbReference type="ARBA" id="ARBA00022478"/>
    </source>
</evidence>
<dbReference type="PRINTS" id="PR00045">
    <property type="entry name" value="SIGMA54FCT"/>
</dbReference>
<evidence type="ECO:0000259" key="10">
    <source>
        <dbReference type="Pfam" id="PF04552"/>
    </source>
</evidence>
<evidence type="ECO:0000256" key="1">
    <source>
        <dbReference type="ARBA" id="ARBA00008798"/>
    </source>
</evidence>
<keyword evidence="4" id="KW-0548">Nucleotidyltransferase</keyword>
<dbReference type="PANTHER" id="PTHR32248">
    <property type="entry name" value="RNA POLYMERASE SIGMA-54 FACTOR"/>
    <property type="match status" value="1"/>
</dbReference>
<sequence>MQRLDMKQLLSQKLSPQQIQFIKLLQIPTAELEARIKEELEVNPALEEGDDNEEYEEEERADDSDDEEYDDPDSEFDNDDNTLDEDFDNDQGEEQPEVELPIKDDEPTDTKESGDDDLDLSDYLNDDEIAGYKMQGDGPGEDEDDREMPLADTSGSLIDSLLDQLGFANLDEQQEAIGRQLIGSIDNDGYIRRDLAAIANDLAFSQNIEASVADVESVLHVIQTFDPAGIGARDLQECLLLQLERRPQDEITEAAERILHETYDEFTKKHYQRIQQRLDLEDEEIKEAIALILKLNPKPGGTGPVGMGKVQYIIPDFILTHDNGQFNLTLNSRNAPDLRVSPAYTEMFQAYDKASKKDKKMKEAVTFVKQKLDSARWFIDAIRQRQNTLLRTMDAIVRYQRDFFQDGDESKLRPMILKDIATEIGMDISTVSRVANSKSVQTEFGIYPLKYFFSEGIATDSGEDASSREVKHILKEIIEGEQKNKPLSDDKLEKMLNARGYNIARRTVAKYREQLNIPVARLRKEL</sequence>
<evidence type="ECO:0000256" key="5">
    <source>
        <dbReference type="ARBA" id="ARBA00023015"/>
    </source>
</evidence>
<dbReference type="AlphaFoldDB" id="A0A238YTR7"/>
<keyword evidence="6" id="KW-0731">Sigma factor</keyword>
<dbReference type="Proteomes" id="UP000198310">
    <property type="component" value="Unassembled WGS sequence"/>
</dbReference>
<evidence type="ECO:0000256" key="8">
    <source>
        <dbReference type="ARBA" id="ARBA00023163"/>
    </source>
</evidence>
<evidence type="ECO:0000259" key="11">
    <source>
        <dbReference type="Pfam" id="PF04963"/>
    </source>
</evidence>